<feature type="domain" description="Rho-GAP" evidence="2">
    <location>
        <begin position="305"/>
        <end position="501"/>
    </location>
</feature>
<dbReference type="InterPro" id="IPR000198">
    <property type="entry name" value="RhoGAP_dom"/>
</dbReference>
<keyword evidence="4" id="KW-1185">Reference proteome</keyword>
<dbReference type="PROSITE" id="PS50238">
    <property type="entry name" value="RHOGAP"/>
    <property type="match status" value="2"/>
</dbReference>
<dbReference type="GO" id="GO:0005096">
    <property type="term" value="F:GTPase activator activity"/>
    <property type="evidence" value="ECO:0007669"/>
    <property type="project" value="UniProtKB-KW"/>
</dbReference>
<dbReference type="PANTHER" id="PTHR15228:SF25">
    <property type="entry name" value="F-BAR DOMAIN-CONTAINING PROTEIN"/>
    <property type="match status" value="1"/>
</dbReference>
<dbReference type="GO" id="GO:0007165">
    <property type="term" value="P:signal transduction"/>
    <property type="evidence" value="ECO:0007669"/>
    <property type="project" value="InterPro"/>
</dbReference>
<dbReference type="STRING" id="299467.A0A443SIM8"/>
<dbReference type="GO" id="GO:0051056">
    <property type="term" value="P:regulation of small GTPase mediated signal transduction"/>
    <property type="evidence" value="ECO:0007669"/>
    <property type="project" value="UniProtKB-ARBA"/>
</dbReference>
<protein>
    <submittedName>
        <fullName evidence="3">Minor histocompatibility protein HA-1-like protein</fullName>
    </submittedName>
</protein>
<dbReference type="OrthoDB" id="79452at2759"/>
<accession>A0A443SIM8</accession>
<evidence type="ECO:0000313" key="3">
    <source>
        <dbReference type="EMBL" id="RWS27370.1"/>
    </source>
</evidence>
<feature type="domain" description="Rho-GAP" evidence="2">
    <location>
        <begin position="23"/>
        <end position="222"/>
    </location>
</feature>
<gene>
    <name evidence="3" type="ORF">B4U80_09924</name>
</gene>
<evidence type="ECO:0000259" key="2">
    <source>
        <dbReference type="PROSITE" id="PS50238"/>
    </source>
</evidence>
<reference evidence="3 4" key="1">
    <citation type="journal article" date="2018" name="Gigascience">
        <title>Genomes of trombidid mites reveal novel predicted allergens and laterally-transferred genes associated with secondary metabolism.</title>
        <authorList>
            <person name="Dong X."/>
            <person name="Chaisiri K."/>
            <person name="Xia D."/>
            <person name="Armstrong S.D."/>
            <person name="Fang Y."/>
            <person name="Donnelly M.J."/>
            <person name="Kadowaki T."/>
            <person name="McGarry J.W."/>
            <person name="Darby A.C."/>
            <person name="Makepeace B.L."/>
        </authorList>
    </citation>
    <scope>NUCLEOTIDE SEQUENCE [LARGE SCALE GENOMIC DNA]</scope>
    <source>
        <strain evidence="3">UoL-UT</strain>
    </source>
</reference>
<comment type="caution">
    <text evidence="3">The sequence shown here is derived from an EMBL/GenBank/DDBJ whole genome shotgun (WGS) entry which is preliminary data.</text>
</comment>
<name>A0A443SIM8_9ACAR</name>
<dbReference type="EMBL" id="NCKV01002066">
    <property type="protein sequence ID" value="RWS27370.1"/>
    <property type="molecule type" value="Genomic_DNA"/>
</dbReference>
<dbReference type="SMART" id="SM00324">
    <property type="entry name" value="RhoGAP"/>
    <property type="match status" value="2"/>
</dbReference>
<dbReference type="Proteomes" id="UP000288716">
    <property type="component" value="Unassembled WGS sequence"/>
</dbReference>
<dbReference type="AlphaFoldDB" id="A0A443SIM8"/>
<organism evidence="3 4">
    <name type="scientific">Leptotrombidium deliense</name>
    <dbReference type="NCBI Taxonomy" id="299467"/>
    <lineage>
        <taxon>Eukaryota</taxon>
        <taxon>Metazoa</taxon>
        <taxon>Ecdysozoa</taxon>
        <taxon>Arthropoda</taxon>
        <taxon>Chelicerata</taxon>
        <taxon>Arachnida</taxon>
        <taxon>Acari</taxon>
        <taxon>Acariformes</taxon>
        <taxon>Trombidiformes</taxon>
        <taxon>Prostigmata</taxon>
        <taxon>Anystina</taxon>
        <taxon>Parasitengona</taxon>
        <taxon>Trombiculoidea</taxon>
        <taxon>Trombiculidae</taxon>
        <taxon>Leptotrombidium</taxon>
    </lineage>
</organism>
<evidence type="ECO:0000256" key="1">
    <source>
        <dbReference type="ARBA" id="ARBA00022468"/>
    </source>
</evidence>
<dbReference type="PANTHER" id="PTHR15228">
    <property type="entry name" value="SPERMATHECAL PHYSIOLOGY VARIANT"/>
    <property type="match status" value="1"/>
</dbReference>
<evidence type="ECO:0000313" key="4">
    <source>
        <dbReference type="Proteomes" id="UP000288716"/>
    </source>
</evidence>
<sequence length="656" mass="74311">MFANREALKSTFQRRVTREMNKLRVDSAQTREEQIPAIVVKCVSAIEKQGKSVKGIYRISGVKSSVEKLCQSFENEADFVDLCNVPPNVIANVLKLYLRQLPEPLLTFRLYTDFIRVAKKYPTSRYSENISVKDEKQIIDDLKEVVNKLPRINYKTLEYLMHHLNRVSTSAAHNMPPSNLGIVFGPNLLRTNEDNCALRSLVDTVYQTRVVELLITYANETCDQRPVINRREAFRIDVRERLAEVLKILRIILTKYSAVQSTELLIAAGNLIKLVKTYNYENEKADRNVLVAAIDRLAVAFTFGTELESQGEEVPKIVVKCIEEVEKHGQTIQGLYRVSGVKSKVEKLCQSFQNGADSVDLSDVHPIVISSVLKLFLRQLPEPLLTFRLYSEFIRVAKKYPLLRHESANVKRDDKQLLDDLNSVVLKLPPIHLKTLAYLMHHLKRISKSPENNMPATNLGIVFGPTLLRTKEDDSALSSLMDTVHQTRIVELLITFAREVFGPSPYGVDDSEDDVQPEQTPLVRAGKHVDFSSMRETTTSHSYSTPCVINSAVQQVVTSTTTKTPTKQIIYELRRQFFTTPYSPPRFNSLPVSMPIASSVITSNTNNKLIVTQHNKLKRTSSSSQLQSHVNNLVAQELRPSTSSQTIRLIDDEDDS</sequence>
<dbReference type="InterPro" id="IPR051025">
    <property type="entry name" value="RhoGAP"/>
</dbReference>
<dbReference type="Gene3D" id="1.10.555.10">
    <property type="entry name" value="Rho GTPase activation protein"/>
    <property type="match status" value="2"/>
</dbReference>
<proteinExistence type="predicted"/>
<dbReference type="SUPFAM" id="SSF48350">
    <property type="entry name" value="GTPase activation domain, GAP"/>
    <property type="match status" value="2"/>
</dbReference>
<dbReference type="Pfam" id="PF00620">
    <property type="entry name" value="RhoGAP"/>
    <property type="match status" value="2"/>
</dbReference>
<keyword evidence="1" id="KW-0343">GTPase activation</keyword>
<dbReference type="Pfam" id="PF24235">
    <property type="entry name" value="RHG29_45_N"/>
    <property type="match status" value="1"/>
</dbReference>
<dbReference type="VEuPathDB" id="VectorBase:LDEU004670"/>
<dbReference type="InterPro" id="IPR057028">
    <property type="entry name" value="RHG29_45_N"/>
</dbReference>
<dbReference type="InterPro" id="IPR008936">
    <property type="entry name" value="Rho_GTPase_activation_prot"/>
</dbReference>